<evidence type="ECO:0000313" key="4">
    <source>
        <dbReference type="Proteomes" id="UP000799640"/>
    </source>
</evidence>
<proteinExistence type="predicted"/>
<feature type="compositionally biased region" description="Polar residues" evidence="1">
    <location>
        <begin position="15"/>
        <end position="40"/>
    </location>
</feature>
<dbReference type="GO" id="GO:0005634">
    <property type="term" value="C:nucleus"/>
    <property type="evidence" value="ECO:0007669"/>
    <property type="project" value="InterPro"/>
</dbReference>
<feature type="domain" description="FAM50A/XAP5 C-terminal" evidence="2">
    <location>
        <begin position="177"/>
        <end position="353"/>
    </location>
</feature>
<feature type="compositionally biased region" description="Low complexity" evidence="1">
    <location>
        <begin position="1"/>
        <end position="14"/>
    </location>
</feature>
<evidence type="ECO:0000313" key="3">
    <source>
        <dbReference type="EMBL" id="KAF2401476.1"/>
    </source>
</evidence>
<keyword evidence="4" id="KW-1185">Reference proteome</keyword>
<feature type="region of interest" description="Disordered" evidence="1">
    <location>
        <begin position="273"/>
        <end position="302"/>
    </location>
</feature>
<evidence type="ECO:0000256" key="1">
    <source>
        <dbReference type="SAM" id="MobiDB-lite"/>
    </source>
</evidence>
<feature type="region of interest" description="Disordered" evidence="1">
    <location>
        <begin position="1"/>
        <end position="141"/>
    </location>
</feature>
<dbReference type="InterPro" id="IPR007005">
    <property type="entry name" value="XAP5"/>
</dbReference>
<dbReference type="EMBL" id="ML996693">
    <property type="protein sequence ID" value="KAF2401476.1"/>
    <property type="molecule type" value="Genomic_DNA"/>
</dbReference>
<feature type="compositionally biased region" description="Basic and acidic residues" evidence="1">
    <location>
        <begin position="52"/>
        <end position="66"/>
    </location>
</feature>
<name>A0A6G1I031_9PEZI</name>
<dbReference type="PANTHER" id="PTHR12722:SF0">
    <property type="entry name" value="PROTEIN FAM50A"/>
    <property type="match status" value="1"/>
</dbReference>
<dbReference type="InterPro" id="IPR048337">
    <property type="entry name" value="FAM50A/XAP5_C"/>
</dbReference>
<feature type="compositionally biased region" description="Basic residues" evidence="1">
    <location>
        <begin position="89"/>
        <end position="98"/>
    </location>
</feature>
<sequence length="365" mass="40761">MDSSNPSSGAPSRSETPNPANRFTSQNATAEDLLRSQTVGLVQLSDFRKRRAEALEQKEREAHDLALGRLSTPGSGASTPRDGQPTSKPLRKKKKIAKGKVSFGYDDEEEESGTSAVATPRSKSPENDTASKKKLGPNSALGVIPKTMTKSALLREVQQREQLRKEFMAIQEVVKATEIAIPFVFYDGTNIPGGICRVKKGDFIWFFLDKARKVGAELGVGGDKGRREWARVSVDDLMFVRGEIILPHHLDFYYFIVNKVVGFSGLMFSYSSEPTTKPEVTKETPSDLSNYDPLSKPGKKAPVKQIPDEELEGFNDDPTVTKVVDRRWYERNKHIFPASVWEEFDPTKDYTKGIRKDAEGNTFFF</sequence>
<dbReference type="AlphaFoldDB" id="A0A6G1I031"/>
<evidence type="ECO:0000259" key="2">
    <source>
        <dbReference type="Pfam" id="PF04921"/>
    </source>
</evidence>
<organism evidence="3 4">
    <name type="scientific">Trichodelitschia bisporula</name>
    <dbReference type="NCBI Taxonomy" id="703511"/>
    <lineage>
        <taxon>Eukaryota</taxon>
        <taxon>Fungi</taxon>
        <taxon>Dikarya</taxon>
        <taxon>Ascomycota</taxon>
        <taxon>Pezizomycotina</taxon>
        <taxon>Dothideomycetes</taxon>
        <taxon>Dothideomycetes incertae sedis</taxon>
        <taxon>Phaeotrichales</taxon>
        <taxon>Phaeotrichaceae</taxon>
        <taxon>Trichodelitschia</taxon>
    </lineage>
</organism>
<dbReference type="PANTHER" id="PTHR12722">
    <property type="entry name" value="XAP-5 PROTEIN-RELATED"/>
    <property type="match status" value="1"/>
</dbReference>
<dbReference type="GO" id="GO:0006325">
    <property type="term" value="P:chromatin organization"/>
    <property type="evidence" value="ECO:0007669"/>
    <property type="project" value="TreeGrafter"/>
</dbReference>
<dbReference type="Pfam" id="PF04921">
    <property type="entry name" value="XAP5"/>
    <property type="match status" value="1"/>
</dbReference>
<reference evidence="3" key="1">
    <citation type="journal article" date="2020" name="Stud. Mycol.">
        <title>101 Dothideomycetes genomes: a test case for predicting lifestyles and emergence of pathogens.</title>
        <authorList>
            <person name="Haridas S."/>
            <person name="Albert R."/>
            <person name="Binder M."/>
            <person name="Bloem J."/>
            <person name="Labutti K."/>
            <person name="Salamov A."/>
            <person name="Andreopoulos B."/>
            <person name="Baker S."/>
            <person name="Barry K."/>
            <person name="Bills G."/>
            <person name="Bluhm B."/>
            <person name="Cannon C."/>
            <person name="Castanera R."/>
            <person name="Culley D."/>
            <person name="Daum C."/>
            <person name="Ezra D."/>
            <person name="Gonzalez J."/>
            <person name="Henrissat B."/>
            <person name="Kuo A."/>
            <person name="Liang C."/>
            <person name="Lipzen A."/>
            <person name="Lutzoni F."/>
            <person name="Magnuson J."/>
            <person name="Mondo S."/>
            <person name="Nolan M."/>
            <person name="Ohm R."/>
            <person name="Pangilinan J."/>
            <person name="Park H.-J."/>
            <person name="Ramirez L."/>
            <person name="Alfaro M."/>
            <person name="Sun H."/>
            <person name="Tritt A."/>
            <person name="Yoshinaga Y."/>
            <person name="Zwiers L.-H."/>
            <person name="Turgeon B."/>
            <person name="Goodwin S."/>
            <person name="Spatafora J."/>
            <person name="Crous P."/>
            <person name="Grigoriev I."/>
        </authorList>
    </citation>
    <scope>NUCLEOTIDE SEQUENCE</scope>
    <source>
        <strain evidence="3">CBS 262.69</strain>
    </source>
</reference>
<gene>
    <name evidence="3" type="ORF">EJ06DRAFT_556039</name>
</gene>
<accession>A0A6G1I031</accession>
<protein>
    <submittedName>
        <fullName evidence="3">XAP5 domain protein</fullName>
    </submittedName>
</protein>
<dbReference type="Proteomes" id="UP000799640">
    <property type="component" value="Unassembled WGS sequence"/>
</dbReference>
<dbReference type="OrthoDB" id="1562195at2759"/>